<feature type="chain" id="PRO_5045510826" description="N-acetylglucosaminylphosphatidylinositol deacetylase" evidence="3">
    <location>
        <begin position="28"/>
        <end position="305"/>
    </location>
</feature>
<accession>A0ABQ0M7U0</accession>
<evidence type="ECO:0000313" key="5">
    <source>
        <dbReference type="Proteomes" id="UP000815677"/>
    </source>
</evidence>
<dbReference type="InterPro" id="IPR024078">
    <property type="entry name" value="LmbE-like_dom_sf"/>
</dbReference>
<comment type="similarity">
    <text evidence="1">Belongs to the PIGL family.</text>
</comment>
<protein>
    <recommendedName>
        <fullName evidence="2">N-acetylglucosaminylphosphatidylinositol deacetylase</fullName>
        <ecNumber evidence="2">3.5.1.89</ecNumber>
    </recommendedName>
</protein>
<dbReference type="Pfam" id="PF02585">
    <property type="entry name" value="PIG-L"/>
    <property type="match status" value="1"/>
</dbReference>
<evidence type="ECO:0000256" key="3">
    <source>
        <dbReference type="SAM" id="SignalP"/>
    </source>
</evidence>
<sequence>MPRTLSTVIAALAVAAAFLRLPTRTESSVTRQLENADSFTGNVLLLTAHPDDECMFFAPTILALTRLQRAEERSSRVYSMCLSAGNADGLGQVRKSELESSLDMLGIDADKRLLVDHPDLQDNFTADWDEFTIASVLEQFVVEHDITTILTFDEQGVSGHPNHISLPKGVQQLMYTLRDIRLLRLHSLPALIKYTSILGPILLKFDLTINRFFNSVDRRGTAALERMGFSFAGLVPPPPTGPDPPVFVSGFREYWTAVQAMRQHSSQLVWFRWLYVAFSRYMWVNEWQEVTVRSQEPIARSQEPM</sequence>
<name>A0ABQ0M7U0_MYCCL</name>
<keyword evidence="5" id="KW-1185">Reference proteome</keyword>
<dbReference type="Proteomes" id="UP000815677">
    <property type="component" value="Unassembled WGS sequence"/>
</dbReference>
<dbReference type="PANTHER" id="PTHR12993:SF11">
    <property type="entry name" value="N-ACETYLGLUCOSAMINYL-PHOSPHATIDYLINOSITOL DE-N-ACETYLASE"/>
    <property type="match status" value="1"/>
</dbReference>
<evidence type="ECO:0000256" key="1">
    <source>
        <dbReference type="ARBA" id="ARBA00006066"/>
    </source>
</evidence>
<feature type="signal peptide" evidence="3">
    <location>
        <begin position="1"/>
        <end position="27"/>
    </location>
</feature>
<keyword evidence="3" id="KW-0732">Signal</keyword>
<gene>
    <name evidence="4" type="ORF">MCHLO_15274</name>
</gene>
<reference evidence="4" key="1">
    <citation type="submission" date="2014-09" db="EMBL/GenBank/DDBJ databases">
        <title>Genome sequence of the luminous mushroom Mycena chlorophos for searching fungal bioluminescence genes.</title>
        <authorList>
            <person name="Tanaka Y."/>
            <person name="Kasuga D."/>
            <person name="Oba Y."/>
            <person name="Hase S."/>
            <person name="Sato K."/>
            <person name="Oba Y."/>
            <person name="Sakakibara Y."/>
        </authorList>
    </citation>
    <scope>NUCLEOTIDE SEQUENCE</scope>
</reference>
<proteinExistence type="inferred from homology"/>
<evidence type="ECO:0000256" key="2">
    <source>
        <dbReference type="ARBA" id="ARBA00012176"/>
    </source>
</evidence>
<dbReference type="Gene3D" id="3.40.50.10320">
    <property type="entry name" value="LmbE-like"/>
    <property type="match status" value="1"/>
</dbReference>
<dbReference type="EC" id="3.5.1.89" evidence="2"/>
<dbReference type="SUPFAM" id="SSF102588">
    <property type="entry name" value="LmbE-like"/>
    <property type="match status" value="1"/>
</dbReference>
<organism evidence="4 5">
    <name type="scientific">Mycena chlorophos</name>
    <name type="common">Agaric fungus</name>
    <name type="synonym">Agaricus chlorophos</name>
    <dbReference type="NCBI Taxonomy" id="658473"/>
    <lineage>
        <taxon>Eukaryota</taxon>
        <taxon>Fungi</taxon>
        <taxon>Dikarya</taxon>
        <taxon>Basidiomycota</taxon>
        <taxon>Agaricomycotina</taxon>
        <taxon>Agaricomycetes</taxon>
        <taxon>Agaricomycetidae</taxon>
        <taxon>Agaricales</taxon>
        <taxon>Marasmiineae</taxon>
        <taxon>Mycenaceae</taxon>
        <taxon>Mycena</taxon>
    </lineage>
</organism>
<dbReference type="PANTHER" id="PTHR12993">
    <property type="entry name" value="N-ACETYLGLUCOSAMINYL-PHOSPHATIDYLINOSITOL DE-N-ACETYLASE-RELATED"/>
    <property type="match status" value="1"/>
</dbReference>
<dbReference type="EMBL" id="DF849791">
    <property type="protein sequence ID" value="GAT58897.1"/>
    <property type="molecule type" value="Genomic_DNA"/>
</dbReference>
<dbReference type="InterPro" id="IPR003737">
    <property type="entry name" value="GlcNAc_PI_deacetylase-related"/>
</dbReference>
<evidence type="ECO:0000313" key="4">
    <source>
        <dbReference type="EMBL" id="GAT58897.1"/>
    </source>
</evidence>